<sequence length="285" mass="31466">MKEIGASDQGVGLEKEPQESGYVLEAEWMGFADELDWMGDRKRGLSPKKVGDDIAKATSDWRHLRMTVKLTIQNQQAQTEAMQHRSLVREFSWNHQETLRTARSVRCCADGHHHHDMKDDINSGAMQCPAPPTASRPRVTEGLGCPLCRSGQVDHPRPPRPRDPRDPYSPSGGGGSEHRRTATQFSAFTKLPAYRLPGASLYSYSPSRGLSGGPVPKLVAAAPIPHRAGTGTRRMTRQIPGPRPRARLRRLKRAAMRATLATERKKDGNIGGGILDVVRERAEGM</sequence>
<dbReference type="SUPFAM" id="SSF54747">
    <property type="entry name" value="Ribosomal L11/L12e N-terminal domain"/>
    <property type="match status" value="1"/>
</dbReference>
<evidence type="ECO:0000256" key="2">
    <source>
        <dbReference type="ARBA" id="ARBA00022980"/>
    </source>
</evidence>
<keyword evidence="6" id="KW-1185">Reference proteome</keyword>
<accession>A0AB34GLA6</accession>
<dbReference type="EMBL" id="JAIQCJ010002228">
    <property type="protein sequence ID" value="KAJ8779250.1"/>
    <property type="molecule type" value="Genomic_DNA"/>
</dbReference>
<keyword evidence="2" id="KW-0689">Ribosomal protein</keyword>
<evidence type="ECO:0000256" key="1">
    <source>
        <dbReference type="ARBA" id="ARBA00010537"/>
    </source>
</evidence>
<evidence type="ECO:0000256" key="3">
    <source>
        <dbReference type="ARBA" id="ARBA00023274"/>
    </source>
</evidence>
<dbReference type="GO" id="GO:0003735">
    <property type="term" value="F:structural constituent of ribosome"/>
    <property type="evidence" value="ECO:0007669"/>
    <property type="project" value="InterPro"/>
</dbReference>
<dbReference type="GO" id="GO:0022625">
    <property type="term" value="C:cytosolic large ribosomal subunit"/>
    <property type="evidence" value="ECO:0007669"/>
    <property type="project" value="TreeGrafter"/>
</dbReference>
<feature type="region of interest" description="Disordered" evidence="4">
    <location>
        <begin position="118"/>
        <end position="180"/>
    </location>
</feature>
<evidence type="ECO:0000313" key="5">
    <source>
        <dbReference type="EMBL" id="KAJ8779250.1"/>
    </source>
</evidence>
<evidence type="ECO:0000313" key="6">
    <source>
        <dbReference type="Proteomes" id="UP001159641"/>
    </source>
</evidence>
<comment type="caution">
    <text evidence="5">The sequence shown here is derived from an EMBL/GenBank/DDBJ whole genome shotgun (WGS) entry which is preliminary data.</text>
</comment>
<dbReference type="GO" id="GO:0070180">
    <property type="term" value="F:large ribosomal subunit rRNA binding"/>
    <property type="evidence" value="ECO:0007669"/>
    <property type="project" value="TreeGrafter"/>
</dbReference>
<dbReference type="Gene3D" id="3.30.1550.10">
    <property type="entry name" value="Ribosomal protein L11/L12, N-terminal domain"/>
    <property type="match status" value="1"/>
</dbReference>
<dbReference type="PANTHER" id="PTHR11661">
    <property type="entry name" value="60S RIBOSOMAL PROTEIN L12"/>
    <property type="match status" value="1"/>
</dbReference>
<dbReference type="AlphaFoldDB" id="A0AB34GLA6"/>
<keyword evidence="3" id="KW-0687">Ribonucleoprotein</keyword>
<protein>
    <submittedName>
        <fullName evidence="5">Uncharacterized protein</fullName>
    </submittedName>
</protein>
<evidence type="ECO:0000256" key="4">
    <source>
        <dbReference type="SAM" id="MobiDB-lite"/>
    </source>
</evidence>
<dbReference type="InterPro" id="IPR036796">
    <property type="entry name" value="Ribosomal_uL11_N_sf"/>
</dbReference>
<gene>
    <name evidence="5" type="ORF">J1605_012712</name>
</gene>
<dbReference type="InterPro" id="IPR000911">
    <property type="entry name" value="Ribosomal_uL11"/>
</dbReference>
<dbReference type="PANTHER" id="PTHR11661:SF2">
    <property type="entry name" value="LARGE RIBOSOMAL SUBUNIT PROTEIN UL11"/>
    <property type="match status" value="1"/>
</dbReference>
<organism evidence="5 6">
    <name type="scientific">Eschrichtius robustus</name>
    <name type="common">California gray whale</name>
    <name type="synonym">Eschrichtius gibbosus</name>
    <dbReference type="NCBI Taxonomy" id="9764"/>
    <lineage>
        <taxon>Eukaryota</taxon>
        <taxon>Metazoa</taxon>
        <taxon>Chordata</taxon>
        <taxon>Craniata</taxon>
        <taxon>Vertebrata</taxon>
        <taxon>Euteleostomi</taxon>
        <taxon>Mammalia</taxon>
        <taxon>Eutheria</taxon>
        <taxon>Laurasiatheria</taxon>
        <taxon>Artiodactyla</taxon>
        <taxon>Whippomorpha</taxon>
        <taxon>Cetacea</taxon>
        <taxon>Mysticeti</taxon>
        <taxon>Eschrichtiidae</taxon>
        <taxon>Eschrichtius</taxon>
    </lineage>
</organism>
<comment type="similarity">
    <text evidence="1">Belongs to the universal ribosomal protein uL11 family.</text>
</comment>
<name>A0AB34GLA6_ESCRO</name>
<dbReference type="GO" id="GO:0006412">
    <property type="term" value="P:translation"/>
    <property type="evidence" value="ECO:0007669"/>
    <property type="project" value="InterPro"/>
</dbReference>
<dbReference type="Proteomes" id="UP001159641">
    <property type="component" value="Unassembled WGS sequence"/>
</dbReference>
<reference evidence="5 6" key="1">
    <citation type="submission" date="2022-11" db="EMBL/GenBank/DDBJ databases">
        <title>Whole genome sequence of Eschrichtius robustus ER-17-0199.</title>
        <authorList>
            <person name="Bruniche-Olsen A."/>
            <person name="Black A.N."/>
            <person name="Fields C.J."/>
            <person name="Walden K."/>
            <person name="Dewoody J.A."/>
        </authorList>
    </citation>
    <scope>NUCLEOTIDE SEQUENCE [LARGE SCALE GENOMIC DNA]</scope>
    <source>
        <strain evidence="5">ER-17-0199</strain>
        <tissue evidence="5">Blubber</tissue>
    </source>
</reference>
<proteinExistence type="inferred from homology"/>
<feature type="compositionally biased region" description="Basic and acidic residues" evidence="4">
    <location>
        <begin position="152"/>
        <end position="166"/>
    </location>
</feature>